<evidence type="ECO:0000256" key="1">
    <source>
        <dbReference type="SAM" id="SignalP"/>
    </source>
</evidence>
<proteinExistence type="predicted"/>
<evidence type="ECO:0000313" key="2">
    <source>
        <dbReference type="EMBL" id="KAG1895613.1"/>
    </source>
</evidence>
<gene>
    <name evidence="2" type="ORF">F5891DRAFT_932176</name>
</gene>
<accession>A0AAD4DWT7</accession>
<keyword evidence="3" id="KW-1185">Reference proteome</keyword>
<feature type="chain" id="PRO_5041928303" description="Cyclin N-terminal domain-containing protein" evidence="1">
    <location>
        <begin position="20"/>
        <end position="57"/>
    </location>
</feature>
<dbReference type="GeneID" id="64668278"/>
<dbReference type="RefSeq" id="XP_041221189.1">
    <property type="nucleotide sequence ID" value="XM_041373980.1"/>
</dbReference>
<dbReference type="AlphaFoldDB" id="A0AAD4DWT7"/>
<dbReference type="Proteomes" id="UP001195769">
    <property type="component" value="Unassembled WGS sequence"/>
</dbReference>
<protein>
    <recommendedName>
        <fullName evidence="4">Cyclin N-terminal domain-containing protein</fullName>
    </recommendedName>
</protein>
<feature type="signal peptide" evidence="1">
    <location>
        <begin position="1"/>
        <end position="19"/>
    </location>
</feature>
<dbReference type="Gene3D" id="1.10.472.10">
    <property type="entry name" value="Cyclin-like"/>
    <property type="match status" value="1"/>
</dbReference>
<evidence type="ECO:0000313" key="3">
    <source>
        <dbReference type="Proteomes" id="UP001195769"/>
    </source>
</evidence>
<name>A0AAD4DWT7_9AGAM</name>
<feature type="non-terminal residue" evidence="2">
    <location>
        <position position="1"/>
    </location>
</feature>
<keyword evidence="1" id="KW-0732">Signal</keyword>
<sequence>STNHLFISAFIMLTSKVICDNTYSNKSWSIVAQGMFQLREINQVRRQYLDYRMRIQP</sequence>
<dbReference type="EMBL" id="JABBWK010000064">
    <property type="protein sequence ID" value="KAG1895613.1"/>
    <property type="molecule type" value="Genomic_DNA"/>
</dbReference>
<feature type="non-terminal residue" evidence="2">
    <location>
        <position position="57"/>
    </location>
</feature>
<comment type="caution">
    <text evidence="2">The sequence shown here is derived from an EMBL/GenBank/DDBJ whole genome shotgun (WGS) entry which is preliminary data.</text>
</comment>
<evidence type="ECO:0008006" key="4">
    <source>
        <dbReference type="Google" id="ProtNLM"/>
    </source>
</evidence>
<organism evidence="2 3">
    <name type="scientific">Suillus fuscotomentosus</name>
    <dbReference type="NCBI Taxonomy" id="1912939"/>
    <lineage>
        <taxon>Eukaryota</taxon>
        <taxon>Fungi</taxon>
        <taxon>Dikarya</taxon>
        <taxon>Basidiomycota</taxon>
        <taxon>Agaricomycotina</taxon>
        <taxon>Agaricomycetes</taxon>
        <taxon>Agaricomycetidae</taxon>
        <taxon>Boletales</taxon>
        <taxon>Suillineae</taxon>
        <taxon>Suillaceae</taxon>
        <taxon>Suillus</taxon>
    </lineage>
</organism>
<reference evidence="2" key="1">
    <citation type="journal article" date="2020" name="New Phytol.">
        <title>Comparative genomics reveals dynamic genome evolution in host specialist ectomycorrhizal fungi.</title>
        <authorList>
            <person name="Lofgren L.A."/>
            <person name="Nguyen N.H."/>
            <person name="Vilgalys R."/>
            <person name="Ruytinx J."/>
            <person name="Liao H.L."/>
            <person name="Branco S."/>
            <person name="Kuo A."/>
            <person name="LaButti K."/>
            <person name="Lipzen A."/>
            <person name="Andreopoulos W."/>
            <person name="Pangilinan J."/>
            <person name="Riley R."/>
            <person name="Hundley H."/>
            <person name="Na H."/>
            <person name="Barry K."/>
            <person name="Grigoriev I.V."/>
            <person name="Stajich J.E."/>
            <person name="Kennedy P.G."/>
        </authorList>
    </citation>
    <scope>NUCLEOTIDE SEQUENCE</scope>
    <source>
        <strain evidence="2">FC203</strain>
    </source>
</reference>